<comment type="caution">
    <text evidence="3">The sequence shown here is derived from an EMBL/GenBank/DDBJ whole genome shotgun (WGS) entry which is preliminary data.</text>
</comment>
<feature type="compositionally biased region" description="Polar residues" evidence="2">
    <location>
        <begin position="117"/>
        <end position="135"/>
    </location>
</feature>
<feature type="region of interest" description="Disordered" evidence="2">
    <location>
        <begin position="115"/>
        <end position="173"/>
    </location>
</feature>
<keyword evidence="1" id="KW-0175">Coiled coil</keyword>
<feature type="region of interest" description="Disordered" evidence="2">
    <location>
        <begin position="1"/>
        <end position="29"/>
    </location>
</feature>
<dbReference type="OrthoDB" id="312749at2759"/>
<feature type="coiled-coil region" evidence="1">
    <location>
        <begin position="326"/>
        <end position="376"/>
    </location>
</feature>
<evidence type="ECO:0000256" key="2">
    <source>
        <dbReference type="SAM" id="MobiDB-lite"/>
    </source>
</evidence>
<dbReference type="PANTHER" id="PTHR17571:SF34">
    <property type="entry name" value="ACROSOMAL PROTEIN SP-10"/>
    <property type="match status" value="1"/>
</dbReference>
<proteinExistence type="predicted"/>
<evidence type="ECO:0000313" key="4">
    <source>
        <dbReference type="Proteomes" id="UP000692954"/>
    </source>
</evidence>
<evidence type="ECO:0000256" key="1">
    <source>
        <dbReference type="SAM" id="Coils"/>
    </source>
</evidence>
<protein>
    <submittedName>
        <fullName evidence="3">Uncharacterized protein</fullName>
    </submittedName>
</protein>
<evidence type="ECO:0000313" key="3">
    <source>
        <dbReference type="EMBL" id="CAD8092439.1"/>
    </source>
</evidence>
<accession>A0A8S1NM23</accession>
<name>A0A8S1NM23_9CILI</name>
<dbReference type="Proteomes" id="UP000692954">
    <property type="component" value="Unassembled WGS sequence"/>
</dbReference>
<feature type="compositionally biased region" description="Basic and acidic residues" evidence="2">
    <location>
        <begin position="162"/>
        <end position="173"/>
    </location>
</feature>
<reference evidence="3" key="1">
    <citation type="submission" date="2021-01" db="EMBL/GenBank/DDBJ databases">
        <authorList>
            <consortium name="Genoscope - CEA"/>
            <person name="William W."/>
        </authorList>
    </citation>
    <scope>NUCLEOTIDE SEQUENCE</scope>
</reference>
<dbReference type="InterPro" id="IPR052671">
    <property type="entry name" value="Acrosomal_SP-10-like"/>
</dbReference>
<dbReference type="AlphaFoldDB" id="A0A8S1NM23"/>
<dbReference type="EMBL" id="CAJJDN010000059">
    <property type="protein sequence ID" value="CAD8092439.1"/>
    <property type="molecule type" value="Genomic_DNA"/>
</dbReference>
<dbReference type="PANTHER" id="PTHR17571">
    <property type="entry name" value="URINARY PROTEIN RUP /ACROSOMAL PROTEIN SP-10"/>
    <property type="match status" value="1"/>
</dbReference>
<organism evidence="3 4">
    <name type="scientific">Paramecium sonneborni</name>
    <dbReference type="NCBI Taxonomy" id="65129"/>
    <lineage>
        <taxon>Eukaryota</taxon>
        <taxon>Sar</taxon>
        <taxon>Alveolata</taxon>
        <taxon>Ciliophora</taxon>
        <taxon>Intramacronucleata</taxon>
        <taxon>Oligohymenophorea</taxon>
        <taxon>Peniculida</taxon>
        <taxon>Parameciidae</taxon>
        <taxon>Paramecium</taxon>
    </lineage>
</organism>
<sequence>MNIAERLQREAEKKRIQQEEKMKGGNKAIKEKYEAEYSENKNKLSQEIKQDIKLISQQYPSFQKFALYKIYKQFDFNREIANEFISIQIQNQNQQDNDDDDWIEITSKRKTLIYKMSKSNDNNQKQKRSQSVTNKYESENNQSRQSSNFNENKQRTQTRNASGDKKREISPRKFDYQNKNYEKIENYRNNFKQDGRRKYQLNYKPRTPNQNTFQPKYIYVPKNQYDECPYVPKSIIAQTQNIINQNLQEQNLNINNQNKELLFQQSNTDQSKQDHVSQTIQNKLVSINQDKIKQDQINQQEQQQQEQVRLQQIRQEQIRQEQIRQEQIRQEQIRQEQQRQEKLRQEQIKQEQQIQNEQVKQEMVRQEQKRLDQEQNIVNYPLQFNCYNQFLSQDLSKQQPMNQQFKGSMFTPQFQIATQGFMQQNQEHLDINNQASVYDMLMSYINYE</sequence>
<feature type="compositionally biased region" description="Low complexity" evidence="2">
    <location>
        <begin position="139"/>
        <end position="151"/>
    </location>
</feature>
<keyword evidence="4" id="KW-1185">Reference proteome</keyword>
<gene>
    <name evidence="3" type="ORF">PSON_ATCC_30995.1.T0590051</name>
</gene>